<proteinExistence type="predicted"/>
<evidence type="ECO:0000313" key="1">
    <source>
        <dbReference type="EMBL" id="PNH36671.1"/>
    </source>
</evidence>
<dbReference type="EMBL" id="MPSH01000001">
    <property type="protein sequence ID" value="PNH36676.1"/>
    <property type="molecule type" value="Genomic_DNA"/>
</dbReference>
<gene>
    <name evidence="2" type="ORF">BJF96_g636</name>
    <name evidence="1" type="ORF">BJF96_g639</name>
</gene>
<dbReference type="Proteomes" id="UP000236305">
    <property type="component" value="Unassembled WGS sequence"/>
</dbReference>
<reference evidence="2 3" key="1">
    <citation type="submission" date="2017-12" db="EMBL/GenBank/DDBJ databases">
        <title>Comparative genomics yields insights into virulence evolution of Verticillium dahliae.</title>
        <authorList>
            <person name="Fan R."/>
            <person name="Armitage A.D."/>
            <person name="Cascant-Lopez E."/>
            <person name="Sobczyk M."/>
            <person name="Cockerton H.M."/>
            <person name="Harrison R.J."/>
        </authorList>
    </citation>
    <scope>NUCLEOTIDE SEQUENCE [LARGE SCALE GENOMIC DNA]</scope>
    <source>
        <strain evidence="2 3">12008</strain>
    </source>
</reference>
<dbReference type="AlphaFoldDB" id="A0A2J8CI34"/>
<comment type="caution">
    <text evidence="2">The sequence shown here is derived from an EMBL/GenBank/DDBJ whole genome shotgun (WGS) entry which is preliminary data.</text>
</comment>
<evidence type="ECO:0000313" key="2">
    <source>
        <dbReference type="EMBL" id="PNH36676.1"/>
    </source>
</evidence>
<dbReference type="EMBL" id="MPSH01000001">
    <property type="protein sequence ID" value="PNH36671.1"/>
    <property type="molecule type" value="Genomic_DNA"/>
</dbReference>
<sequence>MMSSKIVVQIDADGLIVRARINGFELFVCLYSGVVEVPVNHFLITRLVEQDGFSDVAFIIRPAIDRISR</sequence>
<evidence type="ECO:0000313" key="3">
    <source>
        <dbReference type="Proteomes" id="UP000236305"/>
    </source>
</evidence>
<protein>
    <submittedName>
        <fullName evidence="2">Uncharacterized protein</fullName>
    </submittedName>
</protein>
<name>A0A2J8CI34_VERDA</name>
<organism evidence="2 3">
    <name type="scientific">Verticillium dahliae</name>
    <name type="common">Verticillium wilt</name>
    <dbReference type="NCBI Taxonomy" id="27337"/>
    <lineage>
        <taxon>Eukaryota</taxon>
        <taxon>Fungi</taxon>
        <taxon>Dikarya</taxon>
        <taxon>Ascomycota</taxon>
        <taxon>Pezizomycotina</taxon>
        <taxon>Sordariomycetes</taxon>
        <taxon>Hypocreomycetidae</taxon>
        <taxon>Glomerellales</taxon>
        <taxon>Plectosphaerellaceae</taxon>
        <taxon>Verticillium</taxon>
    </lineage>
</organism>
<accession>A0A2J8CI34</accession>